<feature type="domain" description="NADP-dependent oxidoreductase" evidence="1">
    <location>
        <begin position="1"/>
        <end position="277"/>
    </location>
</feature>
<dbReference type="Proteomes" id="UP000292003">
    <property type="component" value="Unassembled WGS sequence"/>
</dbReference>
<protein>
    <submittedName>
        <fullName evidence="2">Aldo/keto reductase</fullName>
    </submittedName>
</protein>
<accession>A0A4Q7J8U5</accession>
<dbReference type="Pfam" id="PF00248">
    <property type="entry name" value="Aldo_ket_red"/>
    <property type="match status" value="1"/>
</dbReference>
<dbReference type="InterPro" id="IPR050523">
    <property type="entry name" value="AKR_Detox_Biosynth"/>
</dbReference>
<dbReference type="Gene3D" id="3.20.20.100">
    <property type="entry name" value="NADP-dependent oxidoreductase domain"/>
    <property type="match status" value="1"/>
</dbReference>
<dbReference type="OrthoDB" id="9768793at2"/>
<keyword evidence="3" id="KW-1185">Reference proteome</keyword>
<name>A0A4Q7J8U5_9PSEU</name>
<dbReference type="PANTHER" id="PTHR43364:SF1">
    <property type="entry name" value="OXIDOREDUCTASE YDHF"/>
    <property type="match status" value="1"/>
</dbReference>
<evidence type="ECO:0000313" key="3">
    <source>
        <dbReference type="Proteomes" id="UP000292003"/>
    </source>
</evidence>
<organism evidence="2 3">
    <name type="scientific">Amycolatopsis suaedae</name>
    <dbReference type="NCBI Taxonomy" id="2510978"/>
    <lineage>
        <taxon>Bacteria</taxon>
        <taxon>Bacillati</taxon>
        <taxon>Actinomycetota</taxon>
        <taxon>Actinomycetes</taxon>
        <taxon>Pseudonocardiales</taxon>
        <taxon>Pseudonocardiaceae</taxon>
        <taxon>Amycolatopsis</taxon>
    </lineage>
</organism>
<comment type="caution">
    <text evidence="2">The sequence shown here is derived from an EMBL/GenBank/DDBJ whole genome shotgun (WGS) entry which is preliminary data.</text>
</comment>
<dbReference type="InterPro" id="IPR023210">
    <property type="entry name" value="NADP_OxRdtase_dom"/>
</dbReference>
<dbReference type="GO" id="GO:0016491">
    <property type="term" value="F:oxidoreductase activity"/>
    <property type="evidence" value="ECO:0007669"/>
    <property type="project" value="InterPro"/>
</dbReference>
<dbReference type="InterPro" id="IPR036812">
    <property type="entry name" value="NAD(P)_OxRdtase_dom_sf"/>
</dbReference>
<evidence type="ECO:0000259" key="1">
    <source>
        <dbReference type="Pfam" id="PF00248"/>
    </source>
</evidence>
<evidence type="ECO:0000313" key="2">
    <source>
        <dbReference type="EMBL" id="RZQ62544.1"/>
    </source>
</evidence>
<dbReference type="SUPFAM" id="SSF51430">
    <property type="entry name" value="NAD(P)-linked oxidoreductase"/>
    <property type="match status" value="1"/>
</dbReference>
<gene>
    <name evidence="2" type="ORF">EWH70_19425</name>
</gene>
<dbReference type="EMBL" id="SFCC01000009">
    <property type="protein sequence ID" value="RZQ62544.1"/>
    <property type="molecule type" value="Genomic_DNA"/>
</dbReference>
<proteinExistence type="predicted"/>
<dbReference type="AlphaFoldDB" id="A0A4Q7J8U5"/>
<dbReference type="PRINTS" id="PR00069">
    <property type="entry name" value="ALDKETRDTASE"/>
</dbReference>
<dbReference type="InterPro" id="IPR020471">
    <property type="entry name" value="AKR"/>
</dbReference>
<dbReference type="GO" id="GO:0005829">
    <property type="term" value="C:cytosol"/>
    <property type="evidence" value="ECO:0007669"/>
    <property type="project" value="TreeGrafter"/>
</dbReference>
<sequence>MGLGGAWNTEPYGPADIDVAEKAIGAALDAGITAFDHADIYRHGKAESVFGEVLARAPDLRGRILLQSKCGIQLPAGGRAGFYDLRGGGLEDRVEESLDRLRTDHLDVLLLHRPDPLTHPDAVAAAVRRLHEQGLIRHIGVSNMSGAQIAALQARLDLPIVANQLEMSLSRRDWVESGVLVNTTQATANGFPHGTVEHCIDTGVQLQAWGALAQGRYTGNEQTPAERATAELVRRLAREKDTTPETIVLWWLQRHPAAIAPVIGSTNPSRIVACGDAVRRKPILSHEEWYDLWVAARDEPLP</sequence>
<reference evidence="2 3" key="1">
    <citation type="submission" date="2019-02" db="EMBL/GenBank/DDBJ databases">
        <title>Draft genome sequence of Amycolatopsis sp. 8-3EHSu isolated from roots of Suaeda maritima.</title>
        <authorList>
            <person name="Duangmal K."/>
            <person name="Chantavorakit T."/>
        </authorList>
    </citation>
    <scope>NUCLEOTIDE SEQUENCE [LARGE SCALE GENOMIC DNA]</scope>
    <source>
        <strain evidence="2 3">8-3EHSu</strain>
    </source>
</reference>
<dbReference type="PANTHER" id="PTHR43364">
    <property type="entry name" value="NADH-SPECIFIC METHYLGLYOXAL REDUCTASE-RELATED"/>
    <property type="match status" value="1"/>
</dbReference>